<feature type="transmembrane region" description="Helical" evidence="12">
    <location>
        <begin position="189"/>
        <end position="210"/>
    </location>
</feature>
<comment type="caution">
    <text evidence="14">The sequence shown here is derived from an EMBL/GenBank/DDBJ whole genome shotgun (WGS) entry which is preliminary data.</text>
</comment>
<dbReference type="GO" id="GO:0008495">
    <property type="term" value="F:protoheme IX farnesyltransferase activity"/>
    <property type="evidence" value="ECO:0007669"/>
    <property type="project" value="InterPro"/>
</dbReference>
<evidence type="ECO:0000256" key="4">
    <source>
        <dbReference type="ARBA" id="ARBA00022679"/>
    </source>
</evidence>
<dbReference type="InterPro" id="IPR000537">
    <property type="entry name" value="UbiA_prenyltransferase"/>
</dbReference>
<dbReference type="PANTHER" id="PTHR43448">
    <property type="entry name" value="PROTOHEME IX FARNESYLTRANSFERASE, MITOCHONDRIAL"/>
    <property type="match status" value="1"/>
</dbReference>
<dbReference type="AlphaFoldDB" id="A0AAD5URR1"/>
<keyword evidence="9" id="KW-0350">Heme biosynthesis</keyword>
<evidence type="ECO:0000256" key="3">
    <source>
        <dbReference type="ARBA" id="ARBA00016335"/>
    </source>
</evidence>
<evidence type="ECO:0000256" key="5">
    <source>
        <dbReference type="ARBA" id="ARBA00022692"/>
    </source>
</evidence>
<dbReference type="EMBL" id="JADGKB010000004">
    <property type="protein sequence ID" value="KAJ3261806.1"/>
    <property type="molecule type" value="Genomic_DNA"/>
</dbReference>
<dbReference type="NCBIfam" id="TIGR01473">
    <property type="entry name" value="cyoE_ctaB"/>
    <property type="match status" value="1"/>
</dbReference>
<evidence type="ECO:0000256" key="7">
    <source>
        <dbReference type="ARBA" id="ARBA00022989"/>
    </source>
</evidence>
<evidence type="ECO:0000256" key="2">
    <source>
        <dbReference type="ARBA" id="ARBA00005985"/>
    </source>
</evidence>
<evidence type="ECO:0000313" key="15">
    <source>
        <dbReference type="Proteomes" id="UP001210925"/>
    </source>
</evidence>
<feature type="transmembrane region" description="Helical" evidence="12">
    <location>
        <begin position="216"/>
        <end position="235"/>
    </location>
</feature>
<keyword evidence="5 12" id="KW-0812">Transmembrane</keyword>
<keyword evidence="10 12" id="KW-0472">Membrane</keyword>
<evidence type="ECO:0000256" key="9">
    <source>
        <dbReference type="ARBA" id="ARBA00023133"/>
    </source>
</evidence>
<evidence type="ECO:0000256" key="6">
    <source>
        <dbReference type="ARBA" id="ARBA00022946"/>
    </source>
</evidence>
<keyword evidence="7 12" id="KW-1133">Transmembrane helix</keyword>
<dbReference type="GO" id="GO:0031966">
    <property type="term" value="C:mitochondrial membrane"/>
    <property type="evidence" value="ECO:0007669"/>
    <property type="project" value="UniProtKB-SubCell"/>
</dbReference>
<dbReference type="Pfam" id="PF01040">
    <property type="entry name" value="UbiA"/>
    <property type="match status" value="1"/>
</dbReference>
<evidence type="ECO:0000256" key="13">
    <source>
        <dbReference type="SAM" id="SignalP"/>
    </source>
</evidence>
<gene>
    <name evidence="14" type="primary">COX10</name>
    <name evidence="14" type="ORF">HK103_004757</name>
</gene>
<name>A0AAD5URR1_9FUNG</name>
<sequence length="273" mass="30405">MKLSAFVLLTTMAGYALAPGVSTASTLLYTCLGTGLCISSANAINQWTEVPYDAQMSRTRNRVLVKQTVTPTHAFMFGTISGAIGSAILFYINPYCGMLGLGNIILYTCVYTPLKRVSIYNTWPGAVVGGIPPMIGWIACTGTFDVGAILLGLYLYAWQFPHFNALAWLLRPDYSKAGYKMMSVITPKLNAVVSLAHSVSLFPLSFAFYYYDIVSYWFLLDSSIINLYITWFSIVFMKSGDQSARKLFFASLIHLPIYLCLLLLHKQDEEEKY</sequence>
<organism evidence="14 15">
    <name type="scientific">Boothiomyces macroporosus</name>
    <dbReference type="NCBI Taxonomy" id="261099"/>
    <lineage>
        <taxon>Eukaryota</taxon>
        <taxon>Fungi</taxon>
        <taxon>Fungi incertae sedis</taxon>
        <taxon>Chytridiomycota</taxon>
        <taxon>Chytridiomycota incertae sedis</taxon>
        <taxon>Chytridiomycetes</taxon>
        <taxon>Rhizophydiales</taxon>
        <taxon>Terramycetaceae</taxon>
        <taxon>Boothiomyces</taxon>
    </lineage>
</organism>
<protein>
    <recommendedName>
        <fullName evidence="3">Protoheme IX farnesyltransferase, mitochondrial</fullName>
    </recommendedName>
    <alternativeName>
        <fullName evidence="11">Heme O synthase</fullName>
    </alternativeName>
</protein>
<dbReference type="InterPro" id="IPR006369">
    <property type="entry name" value="Protohaem_IX_farnesylTrfase"/>
</dbReference>
<evidence type="ECO:0000256" key="1">
    <source>
        <dbReference type="ARBA" id="ARBA00004225"/>
    </source>
</evidence>
<proteinExistence type="inferred from homology"/>
<dbReference type="PANTHER" id="PTHR43448:SF2">
    <property type="entry name" value="PROTOHEME IX FARNESYLTRANSFERASE, MITOCHONDRIAL"/>
    <property type="match status" value="1"/>
</dbReference>
<accession>A0AAD5URR1</accession>
<dbReference type="CDD" id="cd13957">
    <property type="entry name" value="PT_UbiA_Cox10"/>
    <property type="match status" value="1"/>
</dbReference>
<dbReference type="GO" id="GO:0006784">
    <property type="term" value="P:heme A biosynthetic process"/>
    <property type="evidence" value="ECO:0007669"/>
    <property type="project" value="TreeGrafter"/>
</dbReference>
<feature type="signal peptide" evidence="13">
    <location>
        <begin position="1"/>
        <end position="18"/>
    </location>
</feature>
<feature type="transmembrane region" description="Helical" evidence="12">
    <location>
        <begin position="247"/>
        <end position="265"/>
    </location>
</feature>
<evidence type="ECO:0000256" key="8">
    <source>
        <dbReference type="ARBA" id="ARBA00023128"/>
    </source>
</evidence>
<evidence type="ECO:0000256" key="11">
    <source>
        <dbReference type="ARBA" id="ARBA00030253"/>
    </source>
</evidence>
<comment type="subcellular location">
    <subcellularLocation>
        <location evidence="1">Mitochondrion membrane</location>
        <topology evidence="1">Multi-pass membrane protein</topology>
    </subcellularLocation>
</comment>
<evidence type="ECO:0000256" key="10">
    <source>
        <dbReference type="ARBA" id="ARBA00023136"/>
    </source>
</evidence>
<dbReference type="Proteomes" id="UP001210925">
    <property type="component" value="Unassembled WGS sequence"/>
</dbReference>
<feature type="chain" id="PRO_5042020813" description="Protoheme IX farnesyltransferase, mitochondrial" evidence="13">
    <location>
        <begin position="19"/>
        <end position="273"/>
    </location>
</feature>
<dbReference type="FunFam" id="1.10.357.140:FF:000004">
    <property type="entry name" value="Protoheme IX farnesyltransferase, mitochondrial"/>
    <property type="match status" value="1"/>
</dbReference>
<evidence type="ECO:0000313" key="14">
    <source>
        <dbReference type="EMBL" id="KAJ3261806.1"/>
    </source>
</evidence>
<keyword evidence="8" id="KW-0496">Mitochondrion</keyword>
<evidence type="ECO:0000256" key="12">
    <source>
        <dbReference type="SAM" id="Phobius"/>
    </source>
</evidence>
<keyword evidence="6" id="KW-0809">Transit peptide</keyword>
<keyword evidence="15" id="KW-1185">Reference proteome</keyword>
<dbReference type="Gene3D" id="1.10.357.140">
    <property type="entry name" value="UbiA prenyltransferase"/>
    <property type="match status" value="1"/>
</dbReference>
<comment type="similarity">
    <text evidence="2">Belongs to the UbiA prenyltransferase family.</text>
</comment>
<reference evidence="14" key="1">
    <citation type="submission" date="2020-05" db="EMBL/GenBank/DDBJ databases">
        <title>Phylogenomic resolution of chytrid fungi.</title>
        <authorList>
            <person name="Stajich J.E."/>
            <person name="Amses K."/>
            <person name="Simmons R."/>
            <person name="Seto K."/>
            <person name="Myers J."/>
            <person name="Bonds A."/>
            <person name="Quandt C.A."/>
            <person name="Barry K."/>
            <person name="Liu P."/>
            <person name="Grigoriev I."/>
            <person name="Longcore J.E."/>
            <person name="James T.Y."/>
        </authorList>
    </citation>
    <scope>NUCLEOTIDE SEQUENCE</scope>
    <source>
        <strain evidence="14">PLAUS21</strain>
    </source>
</reference>
<keyword evidence="4" id="KW-0808">Transferase</keyword>
<keyword evidence="13" id="KW-0732">Signal</keyword>
<dbReference type="InterPro" id="IPR044878">
    <property type="entry name" value="UbiA_sf"/>
</dbReference>